<dbReference type="OrthoDB" id="5512293at2"/>
<name>A0A0K1ERN6_CHOCO</name>
<dbReference type="AlphaFoldDB" id="A0A0K1ERN6"/>
<keyword evidence="2" id="KW-1185">Reference proteome</keyword>
<gene>
    <name evidence="1" type="ORF">CMC5_077160</name>
</gene>
<evidence type="ECO:0000313" key="1">
    <source>
        <dbReference type="EMBL" id="AKT43484.1"/>
    </source>
</evidence>
<sequence length="138" mass="16029">MFLVTREQRQKTGDPAFVDRVVTHFRRYHTEAVAILSDDLLRRRVAHGIERGRAYGLTWEYSLTVFVAHMMRIHPEFDRYPAIQRELFNPDHGEPDERIDALTYAVSEKAWDEAASQSDPEAYWIALGLPTPDEGELQ</sequence>
<dbReference type="KEGG" id="ccro:CMC5_077160"/>
<accession>A0A0K1ERN6</accession>
<reference evidence="1 2" key="1">
    <citation type="submission" date="2015-07" db="EMBL/GenBank/DDBJ databases">
        <title>Genome analysis of myxobacterium Chondromyces crocatus Cm c5 reveals a high potential for natural compound synthesis and the genetic basis for the loss of fruiting body formation.</title>
        <authorList>
            <person name="Zaburannyi N."/>
            <person name="Bunk B."/>
            <person name="Maier J."/>
            <person name="Overmann J."/>
            <person name="Mueller R."/>
        </authorList>
    </citation>
    <scope>NUCLEOTIDE SEQUENCE [LARGE SCALE GENOMIC DNA]</scope>
    <source>
        <strain evidence="1 2">Cm c5</strain>
    </source>
</reference>
<dbReference type="Proteomes" id="UP000067626">
    <property type="component" value="Chromosome"/>
</dbReference>
<evidence type="ECO:0000313" key="2">
    <source>
        <dbReference type="Proteomes" id="UP000067626"/>
    </source>
</evidence>
<protein>
    <submittedName>
        <fullName evidence="1">Uncharacterized protein</fullName>
    </submittedName>
</protein>
<proteinExistence type="predicted"/>
<dbReference type="STRING" id="52.CMC5_077160"/>
<dbReference type="EMBL" id="CP012159">
    <property type="protein sequence ID" value="AKT43484.1"/>
    <property type="molecule type" value="Genomic_DNA"/>
</dbReference>
<organism evidence="1 2">
    <name type="scientific">Chondromyces crocatus</name>
    <dbReference type="NCBI Taxonomy" id="52"/>
    <lineage>
        <taxon>Bacteria</taxon>
        <taxon>Pseudomonadati</taxon>
        <taxon>Myxococcota</taxon>
        <taxon>Polyangia</taxon>
        <taxon>Polyangiales</taxon>
        <taxon>Polyangiaceae</taxon>
        <taxon>Chondromyces</taxon>
    </lineage>
</organism>
<dbReference type="RefSeq" id="WP_050434945.1">
    <property type="nucleotide sequence ID" value="NZ_CP012159.1"/>
</dbReference>